<sequence>MKRLMDTGEETKIYKDCGANLWSQPTPMRNRQCAHVIPAAQQIPKRNDESLACLRLTKYGKNPTSPGNPSRRMAGHVPSQQISTSCAKQEKEKAPRIALINVFAEGTCTCGVRRFLIKNFVNSPLVEWRVLCVNFFNRHLWLRHFLPTDVLFRAPGPSRSASAGLQPLTAVIADAVPYRIPSVHKLTTEHRVEIVTLFAGRPTSLGGIRHG</sequence>
<feature type="region of interest" description="Disordered" evidence="1">
    <location>
        <begin position="61"/>
        <end position="86"/>
    </location>
</feature>
<proteinExistence type="predicted"/>
<evidence type="ECO:0000313" key="2">
    <source>
        <dbReference type="EMBL" id="GBP18659.1"/>
    </source>
</evidence>
<keyword evidence="3" id="KW-1185">Reference proteome</keyword>
<protein>
    <submittedName>
        <fullName evidence="2">Uncharacterized protein</fullName>
    </submittedName>
</protein>
<organism evidence="2 3">
    <name type="scientific">Eumeta variegata</name>
    <name type="common">Bagworm moth</name>
    <name type="synonym">Eumeta japonica</name>
    <dbReference type="NCBI Taxonomy" id="151549"/>
    <lineage>
        <taxon>Eukaryota</taxon>
        <taxon>Metazoa</taxon>
        <taxon>Ecdysozoa</taxon>
        <taxon>Arthropoda</taxon>
        <taxon>Hexapoda</taxon>
        <taxon>Insecta</taxon>
        <taxon>Pterygota</taxon>
        <taxon>Neoptera</taxon>
        <taxon>Endopterygota</taxon>
        <taxon>Lepidoptera</taxon>
        <taxon>Glossata</taxon>
        <taxon>Ditrysia</taxon>
        <taxon>Tineoidea</taxon>
        <taxon>Psychidae</taxon>
        <taxon>Oiketicinae</taxon>
        <taxon>Eumeta</taxon>
    </lineage>
</organism>
<evidence type="ECO:0000256" key="1">
    <source>
        <dbReference type="SAM" id="MobiDB-lite"/>
    </source>
</evidence>
<name>A0A4C1TX95_EUMVA</name>
<comment type="caution">
    <text evidence="2">The sequence shown here is derived from an EMBL/GenBank/DDBJ whole genome shotgun (WGS) entry which is preliminary data.</text>
</comment>
<evidence type="ECO:0000313" key="3">
    <source>
        <dbReference type="Proteomes" id="UP000299102"/>
    </source>
</evidence>
<accession>A0A4C1TX95</accession>
<gene>
    <name evidence="2" type="ORF">EVAR_14429_1</name>
</gene>
<dbReference type="EMBL" id="BGZK01000099">
    <property type="protein sequence ID" value="GBP18659.1"/>
    <property type="molecule type" value="Genomic_DNA"/>
</dbReference>
<reference evidence="2 3" key="1">
    <citation type="journal article" date="2019" name="Commun. Biol.">
        <title>The bagworm genome reveals a unique fibroin gene that provides high tensile strength.</title>
        <authorList>
            <person name="Kono N."/>
            <person name="Nakamura H."/>
            <person name="Ohtoshi R."/>
            <person name="Tomita M."/>
            <person name="Numata K."/>
            <person name="Arakawa K."/>
        </authorList>
    </citation>
    <scope>NUCLEOTIDE SEQUENCE [LARGE SCALE GENOMIC DNA]</scope>
</reference>
<dbReference type="AlphaFoldDB" id="A0A4C1TX95"/>
<dbReference type="Proteomes" id="UP000299102">
    <property type="component" value="Unassembled WGS sequence"/>
</dbReference>